<evidence type="ECO:0000313" key="9">
    <source>
        <dbReference type="EMBL" id="TFL04703.1"/>
    </source>
</evidence>
<evidence type="ECO:0000259" key="8">
    <source>
        <dbReference type="SMART" id="SM00485"/>
    </source>
</evidence>
<dbReference type="GO" id="GO:0005634">
    <property type="term" value="C:nucleus"/>
    <property type="evidence" value="ECO:0007669"/>
    <property type="project" value="UniProtKB-SubCell"/>
</dbReference>
<evidence type="ECO:0000259" key="7">
    <source>
        <dbReference type="SMART" id="SM00484"/>
    </source>
</evidence>
<dbReference type="GO" id="GO:0017108">
    <property type="term" value="F:5'-flap endonuclease activity"/>
    <property type="evidence" value="ECO:0007669"/>
    <property type="project" value="TreeGrafter"/>
</dbReference>
<evidence type="ECO:0000256" key="4">
    <source>
        <dbReference type="ARBA" id="ARBA00022842"/>
    </source>
</evidence>
<evidence type="ECO:0000313" key="10">
    <source>
        <dbReference type="Proteomes" id="UP000305067"/>
    </source>
</evidence>
<comment type="function">
    <text evidence="5">5'-&gt;3' double-stranded DNA exonuclease which may also possess a cryptic 3'-&gt;5' double-stranded DNA exonuclease activity. Functions in DNA mismatch repair.</text>
</comment>
<keyword evidence="2 5" id="KW-0479">Metal-binding</keyword>
<feature type="compositionally biased region" description="Pro residues" evidence="6">
    <location>
        <begin position="234"/>
        <end position="245"/>
    </location>
</feature>
<feature type="compositionally biased region" description="Polar residues" evidence="6">
    <location>
        <begin position="306"/>
        <end position="315"/>
    </location>
</feature>
<feature type="compositionally biased region" description="Acidic residues" evidence="6">
    <location>
        <begin position="168"/>
        <end position="178"/>
    </location>
</feature>
<keyword evidence="5" id="KW-0238">DNA-binding</keyword>
<dbReference type="Gene3D" id="3.40.50.1010">
    <property type="entry name" value="5'-nuclease"/>
    <property type="match status" value="2"/>
</dbReference>
<dbReference type="InterPro" id="IPR036279">
    <property type="entry name" value="5-3_exonuclease_C_sf"/>
</dbReference>
<proteinExistence type="inferred from homology"/>
<dbReference type="OrthoDB" id="31113at2759"/>
<dbReference type="GO" id="GO:0003677">
    <property type="term" value="F:DNA binding"/>
    <property type="evidence" value="ECO:0007669"/>
    <property type="project" value="UniProtKB-UniRule"/>
</dbReference>
<dbReference type="Proteomes" id="UP000305067">
    <property type="component" value="Unassembled WGS sequence"/>
</dbReference>
<dbReference type="GO" id="GO:0006310">
    <property type="term" value="P:DNA recombination"/>
    <property type="evidence" value="ECO:0007669"/>
    <property type="project" value="TreeGrafter"/>
</dbReference>
<evidence type="ECO:0000256" key="6">
    <source>
        <dbReference type="SAM" id="MobiDB-lite"/>
    </source>
</evidence>
<keyword evidence="5" id="KW-0269">Exonuclease</keyword>
<dbReference type="InterPro" id="IPR006085">
    <property type="entry name" value="XPG_DNA_repair_N"/>
</dbReference>
<dbReference type="GO" id="GO:0046872">
    <property type="term" value="F:metal ion binding"/>
    <property type="evidence" value="ECO:0007669"/>
    <property type="project" value="UniProtKB-UniRule"/>
</dbReference>
<keyword evidence="5" id="KW-0539">Nucleus</keyword>
<dbReference type="PANTHER" id="PTHR11081">
    <property type="entry name" value="FLAP ENDONUCLEASE FAMILY MEMBER"/>
    <property type="match status" value="1"/>
</dbReference>
<feature type="domain" description="XPG N-terminal" evidence="8">
    <location>
        <begin position="1"/>
        <end position="100"/>
    </location>
</feature>
<feature type="region of interest" description="Disordered" evidence="6">
    <location>
        <begin position="293"/>
        <end position="315"/>
    </location>
</feature>
<dbReference type="SMART" id="SM00279">
    <property type="entry name" value="HhH2"/>
    <property type="match status" value="1"/>
</dbReference>
<keyword evidence="5" id="KW-0228">DNA excision</keyword>
<feature type="region of interest" description="Disordered" evidence="6">
    <location>
        <begin position="201"/>
        <end position="265"/>
    </location>
</feature>
<evidence type="ECO:0000256" key="1">
    <source>
        <dbReference type="ARBA" id="ARBA00022722"/>
    </source>
</evidence>
<feature type="region of interest" description="Disordered" evidence="6">
    <location>
        <begin position="164"/>
        <end position="189"/>
    </location>
</feature>
<evidence type="ECO:0000256" key="3">
    <source>
        <dbReference type="ARBA" id="ARBA00022801"/>
    </source>
</evidence>
<dbReference type="PRINTS" id="PR00853">
    <property type="entry name" value="XPGRADSUPER"/>
</dbReference>
<dbReference type="STRING" id="1884261.A0A5C3QRW5"/>
<dbReference type="SMART" id="SM00484">
    <property type="entry name" value="XPGI"/>
    <property type="match status" value="1"/>
</dbReference>
<keyword evidence="1 5" id="KW-0540">Nuclease</keyword>
<keyword evidence="3 5" id="KW-0378">Hydrolase</keyword>
<keyword evidence="5" id="KW-0234">DNA repair</keyword>
<dbReference type="SUPFAM" id="SSF47807">
    <property type="entry name" value="5' to 3' exonuclease, C-terminal subdomain"/>
    <property type="match status" value="1"/>
</dbReference>
<dbReference type="AlphaFoldDB" id="A0A5C3QRW5"/>
<dbReference type="EC" id="3.1.-.-" evidence="5"/>
<feature type="compositionally biased region" description="Pro residues" evidence="6">
    <location>
        <begin position="218"/>
        <end position="227"/>
    </location>
</feature>
<sequence length="609" mass="67861">MGVLGLTPFLKKACPQLLKELPNRLRGFQGKTIVIDGTLITHRLHFAALPHDYRHVLGWYRLIKELRECDVRAICVFDGERRVSAKSNEAARRSRIRALTLARSAIEAERHLRLQSVAQLLQRVKELPTSERRQTLANIPAGSPALALGVIYDARGVPLVVEERHEGEEMEPPQEPEDSVAPGDPVPPELVDALASLTIQPPPAAKKEDVVPKDALPPLTPREPQPGPSIQRPRPSPPDPAPYPSVRPGTRDRPLVPTPPALQPPEISSRLAALFDAHKRDFQKVTSLEAQSLLADSDSGGDSPPTIGQSRTQLELQSAEQSVWVSLGDDLDATTKAITELAEKSRDMSESLRRRSSLPTGKTFAECKELLKALGVQYITVEEQYEAEAVAAALVLGGQADYVASEDTDVLVYNAPLIRNIANRQGPLVLMSGQDIRTQLDLTNERFIDFALLLGTDFSDRIKNVGPARAFKFIREHGTIEEVLKREVKYPPRVQEDVYLEQIEVARNVFQTLPPAPDLGLLEQVEADEEQVKDIMRKYKLGKEIEREEYSNSSGEDLERPVHGYESWQFLDDDPGLHAPVAEDVEDYQPQWRDFKIGDDIRASPYDQV</sequence>
<dbReference type="SUPFAM" id="SSF88723">
    <property type="entry name" value="PIN domain-like"/>
    <property type="match status" value="1"/>
</dbReference>
<dbReference type="Gene3D" id="1.10.150.20">
    <property type="entry name" value="5' to 3' exonuclease, C-terminal subdomain"/>
    <property type="match status" value="1"/>
</dbReference>
<dbReference type="EMBL" id="ML178818">
    <property type="protein sequence ID" value="TFL04703.1"/>
    <property type="molecule type" value="Genomic_DNA"/>
</dbReference>
<dbReference type="InterPro" id="IPR006086">
    <property type="entry name" value="XPG-I_dom"/>
</dbReference>
<evidence type="ECO:0000256" key="5">
    <source>
        <dbReference type="RuleBase" id="RU910737"/>
    </source>
</evidence>
<dbReference type="PANTHER" id="PTHR11081:SF8">
    <property type="entry name" value="EXONUCLEASE 1"/>
    <property type="match status" value="1"/>
</dbReference>
<protein>
    <recommendedName>
        <fullName evidence="5">Exonuclease 1</fullName>
        <ecNumber evidence="5">3.1.-.-</ecNumber>
    </recommendedName>
</protein>
<dbReference type="Pfam" id="PF00752">
    <property type="entry name" value="XPG_N"/>
    <property type="match status" value="1"/>
</dbReference>
<organism evidence="9 10">
    <name type="scientific">Pterulicium gracile</name>
    <dbReference type="NCBI Taxonomy" id="1884261"/>
    <lineage>
        <taxon>Eukaryota</taxon>
        <taxon>Fungi</taxon>
        <taxon>Dikarya</taxon>
        <taxon>Basidiomycota</taxon>
        <taxon>Agaricomycotina</taxon>
        <taxon>Agaricomycetes</taxon>
        <taxon>Agaricomycetidae</taxon>
        <taxon>Agaricales</taxon>
        <taxon>Pleurotineae</taxon>
        <taxon>Pterulaceae</taxon>
        <taxon>Pterulicium</taxon>
    </lineage>
</organism>
<dbReference type="InterPro" id="IPR006084">
    <property type="entry name" value="XPG/Rad2"/>
</dbReference>
<dbReference type="GO" id="GO:0006298">
    <property type="term" value="P:mismatch repair"/>
    <property type="evidence" value="ECO:0007669"/>
    <property type="project" value="TreeGrafter"/>
</dbReference>
<evidence type="ECO:0000256" key="2">
    <source>
        <dbReference type="ARBA" id="ARBA00022723"/>
    </source>
</evidence>
<reference evidence="9 10" key="1">
    <citation type="journal article" date="2019" name="Nat. Ecol. Evol.">
        <title>Megaphylogeny resolves global patterns of mushroom evolution.</title>
        <authorList>
            <person name="Varga T."/>
            <person name="Krizsan K."/>
            <person name="Foldi C."/>
            <person name="Dima B."/>
            <person name="Sanchez-Garcia M."/>
            <person name="Sanchez-Ramirez S."/>
            <person name="Szollosi G.J."/>
            <person name="Szarkandi J.G."/>
            <person name="Papp V."/>
            <person name="Albert L."/>
            <person name="Andreopoulos W."/>
            <person name="Angelini C."/>
            <person name="Antonin V."/>
            <person name="Barry K.W."/>
            <person name="Bougher N.L."/>
            <person name="Buchanan P."/>
            <person name="Buyck B."/>
            <person name="Bense V."/>
            <person name="Catcheside P."/>
            <person name="Chovatia M."/>
            <person name="Cooper J."/>
            <person name="Damon W."/>
            <person name="Desjardin D."/>
            <person name="Finy P."/>
            <person name="Geml J."/>
            <person name="Haridas S."/>
            <person name="Hughes K."/>
            <person name="Justo A."/>
            <person name="Karasinski D."/>
            <person name="Kautmanova I."/>
            <person name="Kiss B."/>
            <person name="Kocsube S."/>
            <person name="Kotiranta H."/>
            <person name="LaButti K.M."/>
            <person name="Lechner B.E."/>
            <person name="Liimatainen K."/>
            <person name="Lipzen A."/>
            <person name="Lukacs Z."/>
            <person name="Mihaltcheva S."/>
            <person name="Morgado L.N."/>
            <person name="Niskanen T."/>
            <person name="Noordeloos M.E."/>
            <person name="Ohm R.A."/>
            <person name="Ortiz-Santana B."/>
            <person name="Ovrebo C."/>
            <person name="Racz N."/>
            <person name="Riley R."/>
            <person name="Savchenko A."/>
            <person name="Shiryaev A."/>
            <person name="Soop K."/>
            <person name="Spirin V."/>
            <person name="Szebenyi C."/>
            <person name="Tomsovsky M."/>
            <person name="Tulloss R.E."/>
            <person name="Uehling J."/>
            <person name="Grigoriev I.V."/>
            <person name="Vagvolgyi C."/>
            <person name="Papp T."/>
            <person name="Martin F.M."/>
            <person name="Miettinen O."/>
            <person name="Hibbett D.S."/>
            <person name="Nagy L.G."/>
        </authorList>
    </citation>
    <scope>NUCLEOTIDE SEQUENCE [LARGE SCALE GENOMIC DNA]</scope>
    <source>
        <strain evidence="9 10">CBS 309.79</strain>
    </source>
</reference>
<comment type="cofactor">
    <cofactor evidence="5">
        <name>Mg(2+)</name>
        <dbReference type="ChEBI" id="CHEBI:18420"/>
    </cofactor>
    <text evidence="5">Binds 2 magnesium ions per subunit. They probably participate in the reaction catalyzed by the enzyme. May bind an additional third magnesium ion after substrate binding.</text>
</comment>
<accession>A0A5C3QRW5</accession>
<dbReference type="InterPro" id="IPR008918">
    <property type="entry name" value="HhH2"/>
</dbReference>
<keyword evidence="5" id="KW-0267">Excision nuclease</keyword>
<dbReference type="SMART" id="SM00485">
    <property type="entry name" value="XPGN"/>
    <property type="match status" value="1"/>
</dbReference>
<name>A0A5C3QRW5_9AGAR</name>
<dbReference type="GO" id="GO:0035312">
    <property type="term" value="F:5'-3' DNA exonuclease activity"/>
    <property type="evidence" value="ECO:0007669"/>
    <property type="project" value="UniProtKB-UniRule"/>
</dbReference>
<dbReference type="Pfam" id="PF00867">
    <property type="entry name" value="XPG_I"/>
    <property type="match status" value="1"/>
</dbReference>
<gene>
    <name evidence="9" type="ORF">BDV98DRAFT_562698</name>
</gene>
<feature type="compositionally biased region" description="Low complexity" evidence="6">
    <location>
        <begin position="296"/>
        <end position="305"/>
    </location>
</feature>
<feature type="domain" description="XPG-I" evidence="7">
    <location>
        <begin position="372"/>
        <end position="442"/>
    </location>
</feature>
<keyword evidence="4 5" id="KW-0460">Magnesium</keyword>
<dbReference type="CDD" id="cd09901">
    <property type="entry name" value="H3TH_FEN1-like"/>
    <property type="match status" value="1"/>
</dbReference>
<dbReference type="InterPro" id="IPR029060">
    <property type="entry name" value="PIN-like_dom_sf"/>
</dbReference>
<comment type="subcellular location">
    <subcellularLocation>
        <location evidence="5">Nucleus</location>
    </subcellularLocation>
</comment>
<keyword evidence="5" id="KW-0227">DNA damage</keyword>
<keyword evidence="10" id="KW-1185">Reference proteome</keyword>
<comment type="similarity">
    <text evidence="5">Belongs to the XPG/RAD2 endonuclease family. EXO1 subfamily.</text>
</comment>